<dbReference type="PANTHER" id="PTHR10889">
    <property type="entry name" value="DEOXYRIBOSE-PHOSPHATE ALDOLASE"/>
    <property type="match status" value="1"/>
</dbReference>
<dbReference type="CDD" id="cd00959">
    <property type="entry name" value="DeoC"/>
    <property type="match status" value="1"/>
</dbReference>
<proteinExistence type="inferred from homology"/>
<dbReference type="InterPro" id="IPR002915">
    <property type="entry name" value="DeoC/FbaB/LacD_aldolase"/>
</dbReference>
<comment type="pathway">
    <text evidence="1">Carbohydrate degradation; 2-deoxy-D-ribose 1-phosphate degradation; D-glyceraldehyde 3-phosphate and acetaldehyde from 2-deoxy-alpha-D-ribose 1-phosphate: step 2/2.</text>
</comment>
<evidence type="ECO:0000313" key="9">
    <source>
        <dbReference type="Proteomes" id="UP000286976"/>
    </source>
</evidence>
<dbReference type="InterPro" id="IPR011343">
    <property type="entry name" value="DeoC"/>
</dbReference>
<dbReference type="EMBL" id="PIPQ01000011">
    <property type="protein sequence ID" value="RUO37832.1"/>
    <property type="molecule type" value="Genomic_DNA"/>
</dbReference>
<evidence type="ECO:0000256" key="4">
    <source>
        <dbReference type="ARBA" id="ARBA00023239"/>
    </source>
</evidence>
<keyword evidence="4" id="KW-0456">Lyase</keyword>
<comment type="caution">
    <text evidence="8">The sequence shown here is derived from an EMBL/GenBank/DDBJ whole genome shotgun (WGS) entry which is preliminary data.</text>
</comment>
<evidence type="ECO:0000256" key="5">
    <source>
        <dbReference type="ARBA" id="ARBA00023270"/>
    </source>
</evidence>
<dbReference type="PIRSF" id="PIRSF001357">
    <property type="entry name" value="DeoC"/>
    <property type="match status" value="1"/>
</dbReference>
<accession>A0A432WVN6</accession>
<dbReference type="NCBIfam" id="TIGR00126">
    <property type="entry name" value="deoC"/>
    <property type="match status" value="1"/>
</dbReference>
<evidence type="ECO:0000256" key="3">
    <source>
        <dbReference type="ARBA" id="ARBA00012515"/>
    </source>
</evidence>
<dbReference type="GO" id="GO:0005737">
    <property type="term" value="C:cytoplasm"/>
    <property type="evidence" value="ECO:0007669"/>
    <property type="project" value="InterPro"/>
</dbReference>
<dbReference type="EC" id="4.1.2.4" evidence="3 7"/>
<dbReference type="OrthoDB" id="6579831at2"/>
<sequence>MHDLQEKAAQAFSLLDLTSLTDTETAADIEALAENARLFLDNGERLQVAALCVFPRFIPMARQYLDARDLYSVRIATVANFPHGGDNIDIAVAETRACVAYGADEVDVVFPYQAFLEGDETVARLLIKACKRECGTQAQLKVILETGILQTPEHIHRASQLAIEAGADFIKTSTGKVDVNATPEAAQHMLAAIAANDAQHIREHPVQAIGFKPAGGIRTLDDALVYMQAVADHLGPDAVHPSRFRIGASSVRAHLVHVLTGQAADTQGGY</sequence>
<evidence type="ECO:0000256" key="6">
    <source>
        <dbReference type="ARBA" id="ARBA00048791"/>
    </source>
</evidence>
<dbReference type="PANTHER" id="PTHR10889:SF3">
    <property type="entry name" value="DEOXYRIBOSE-PHOSPHATE ALDOLASE"/>
    <property type="match status" value="1"/>
</dbReference>
<keyword evidence="9" id="KW-1185">Reference proteome</keyword>
<keyword evidence="5" id="KW-0704">Schiff base</keyword>
<evidence type="ECO:0000313" key="8">
    <source>
        <dbReference type="EMBL" id="RUO37832.1"/>
    </source>
</evidence>
<dbReference type="GO" id="GO:0004139">
    <property type="term" value="F:deoxyribose-phosphate aldolase activity"/>
    <property type="evidence" value="ECO:0007669"/>
    <property type="project" value="UniProtKB-UniRule"/>
</dbReference>
<protein>
    <recommendedName>
        <fullName evidence="3 7">Deoxyribose-phosphate aldolase</fullName>
        <ecNumber evidence="3 7">4.1.2.4</ecNumber>
    </recommendedName>
</protein>
<dbReference type="SUPFAM" id="SSF51569">
    <property type="entry name" value="Aldolase"/>
    <property type="match status" value="1"/>
</dbReference>
<dbReference type="SMART" id="SM01133">
    <property type="entry name" value="DeoC"/>
    <property type="match status" value="1"/>
</dbReference>
<comment type="catalytic activity">
    <reaction evidence="6">
        <text>2-deoxy-D-ribose 5-phosphate = D-glyceraldehyde 3-phosphate + acetaldehyde</text>
        <dbReference type="Rhea" id="RHEA:12821"/>
        <dbReference type="ChEBI" id="CHEBI:15343"/>
        <dbReference type="ChEBI" id="CHEBI:59776"/>
        <dbReference type="ChEBI" id="CHEBI:62877"/>
        <dbReference type="EC" id="4.1.2.4"/>
    </reaction>
</comment>
<organism evidence="8 9">
    <name type="scientific">Aliidiomarina taiwanensis</name>
    <dbReference type="NCBI Taxonomy" id="946228"/>
    <lineage>
        <taxon>Bacteria</taxon>
        <taxon>Pseudomonadati</taxon>
        <taxon>Pseudomonadota</taxon>
        <taxon>Gammaproteobacteria</taxon>
        <taxon>Alteromonadales</taxon>
        <taxon>Idiomarinaceae</taxon>
        <taxon>Aliidiomarina</taxon>
    </lineage>
</organism>
<dbReference type="Gene3D" id="3.20.20.70">
    <property type="entry name" value="Aldolase class I"/>
    <property type="match status" value="1"/>
</dbReference>
<dbReference type="RefSeq" id="WP_126758155.1">
    <property type="nucleotide sequence ID" value="NZ_PIPQ01000011.1"/>
</dbReference>
<evidence type="ECO:0000256" key="2">
    <source>
        <dbReference type="ARBA" id="ARBA00009473"/>
    </source>
</evidence>
<comment type="similarity">
    <text evidence="2">Belongs to the DeoC/FbaB aldolase family. DeoC type 2 subfamily.</text>
</comment>
<dbReference type="GO" id="GO:0016052">
    <property type="term" value="P:carbohydrate catabolic process"/>
    <property type="evidence" value="ECO:0007669"/>
    <property type="project" value="TreeGrafter"/>
</dbReference>
<dbReference type="GO" id="GO:0009264">
    <property type="term" value="P:deoxyribonucleotide catabolic process"/>
    <property type="evidence" value="ECO:0007669"/>
    <property type="project" value="UniProtKB-UniRule"/>
</dbReference>
<evidence type="ECO:0000256" key="1">
    <source>
        <dbReference type="ARBA" id="ARBA00004816"/>
    </source>
</evidence>
<reference evidence="8 9" key="1">
    <citation type="journal article" date="2011" name="Front. Microbiol.">
        <title>Genomic signatures of strain selection and enhancement in Bacillus atrophaeus var. globigii, a historical biowarfare simulant.</title>
        <authorList>
            <person name="Gibbons H.S."/>
            <person name="Broomall S.M."/>
            <person name="McNew L.A."/>
            <person name="Daligault H."/>
            <person name="Chapman C."/>
            <person name="Bruce D."/>
            <person name="Karavis M."/>
            <person name="Krepps M."/>
            <person name="McGregor P.A."/>
            <person name="Hong C."/>
            <person name="Park K.H."/>
            <person name="Akmal A."/>
            <person name="Feldman A."/>
            <person name="Lin J.S."/>
            <person name="Chang W.E."/>
            <person name="Higgs B.W."/>
            <person name="Demirev P."/>
            <person name="Lindquist J."/>
            <person name="Liem A."/>
            <person name="Fochler E."/>
            <person name="Read T.D."/>
            <person name="Tapia R."/>
            <person name="Johnson S."/>
            <person name="Bishop-Lilly K.A."/>
            <person name="Detter C."/>
            <person name="Han C."/>
            <person name="Sozhamannan S."/>
            <person name="Rosenzweig C.N."/>
            <person name="Skowronski E.W."/>
        </authorList>
    </citation>
    <scope>NUCLEOTIDE SEQUENCE [LARGE SCALE GENOMIC DNA]</scope>
    <source>
        <strain evidence="8 9">AIT1</strain>
    </source>
</reference>
<dbReference type="AlphaFoldDB" id="A0A432WVN6"/>
<dbReference type="Proteomes" id="UP000286976">
    <property type="component" value="Unassembled WGS sequence"/>
</dbReference>
<dbReference type="Pfam" id="PF01791">
    <property type="entry name" value="DeoC"/>
    <property type="match status" value="1"/>
</dbReference>
<evidence type="ECO:0000256" key="7">
    <source>
        <dbReference type="NCBIfam" id="TIGR00126"/>
    </source>
</evidence>
<dbReference type="InterPro" id="IPR013785">
    <property type="entry name" value="Aldolase_TIM"/>
</dbReference>
<gene>
    <name evidence="8" type="primary">deoC</name>
    <name evidence="8" type="ORF">CWE15_11125</name>
</gene>
<name>A0A432WVN6_9GAMM</name>